<dbReference type="GO" id="GO:0009097">
    <property type="term" value="P:isoleucine biosynthetic process"/>
    <property type="evidence" value="ECO:0007669"/>
    <property type="project" value="TreeGrafter"/>
</dbReference>
<dbReference type="InterPro" id="IPR002912">
    <property type="entry name" value="ACT_dom"/>
</dbReference>
<keyword evidence="10 14" id="KW-0456">Lyase</keyword>
<evidence type="ECO:0000256" key="3">
    <source>
        <dbReference type="ARBA" id="ARBA00004958"/>
    </source>
</evidence>
<dbReference type="SUPFAM" id="SSF53686">
    <property type="entry name" value="Tryptophan synthase beta subunit-like PLP-dependent enzymes"/>
    <property type="match status" value="1"/>
</dbReference>
<dbReference type="Pfam" id="PF01842">
    <property type="entry name" value="ACT"/>
    <property type="match status" value="1"/>
</dbReference>
<dbReference type="InterPro" id="IPR044561">
    <property type="entry name" value="ACT_ThrD-II-like"/>
</dbReference>
<dbReference type="PANTHER" id="PTHR48078:SF6">
    <property type="entry name" value="L-THREONINE DEHYDRATASE CATABOLIC TDCB"/>
    <property type="match status" value="1"/>
</dbReference>
<dbReference type="EC" id="4.3.1.19" evidence="6"/>
<evidence type="ECO:0000256" key="2">
    <source>
        <dbReference type="ARBA" id="ARBA00001933"/>
    </source>
</evidence>
<evidence type="ECO:0000256" key="11">
    <source>
        <dbReference type="ARBA" id="ARBA00025527"/>
    </source>
</evidence>
<dbReference type="Proteomes" id="UP000254134">
    <property type="component" value="Unassembled WGS sequence"/>
</dbReference>
<dbReference type="FunFam" id="3.40.50.1100:FF:000005">
    <property type="entry name" value="Threonine dehydratase catabolic"/>
    <property type="match status" value="1"/>
</dbReference>
<dbReference type="GO" id="GO:0004794">
    <property type="term" value="F:threonine deaminase activity"/>
    <property type="evidence" value="ECO:0007669"/>
    <property type="project" value="UniProtKB-EC"/>
</dbReference>
<protein>
    <recommendedName>
        <fullName evidence="7">L-threonine dehydratase catabolic TdcB</fullName>
        <ecNumber evidence="6">4.3.1.19</ecNumber>
    </recommendedName>
    <alternativeName>
        <fullName evidence="12">Threonine deaminase</fullName>
    </alternativeName>
</protein>
<evidence type="ECO:0000256" key="4">
    <source>
        <dbReference type="ARBA" id="ARBA00010869"/>
    </source>
</evidence>
<dbReference type="Pfam" id="PF00291">
    <property type="entry name" value="PALP"/>
    <property type="match status" value="1"/>
</dbReference>
<dbReference type="InterPro" id="IPR000634">
    <property type="entry name" value="Ser/Thr_deHydtase_PyrdxlP-BS"/>
</dbReference>
<comment type="similarity">
    <text evidence="4">Belongs to the serine/threonine dehydratase family.</text>
</comment>
<comment type="caution">
    <text evidence="14">The sequence shown here is derived from an EMBL/GenBank/DDBJ whole genome shotgun (WGS) entry which is preliminary data.</text>
</comment>
<dbReference type="InterPro" id="IPR005789">
    <property type="entry name" value="Thr_deHydtase_catblc"/>
</dbReference>
<dbReference type="CDD" id="cd04886">
    <property type="entry name" value="ACT_ThrD-II-like"/>
    <property type="match status" value="1"/>
</dbReference>
<evidence type="ECO:0000256" key="7">
    <source>
        <dbReference type="ARBA" id="ARBA00022248"/>
    </source>
</evidence>
<dbReference type="GO" id="GO:0006565">
    <property type="term" value="P:L-serine catabolic process"/>
    <property type="evidence" value="ECO:0007669"/>
    <property type="project" value="TreeGrafter"/>
</dbReference>
<comment type="catalytic activity">
    <reaction evidence="1">
        <text>L-threonine = 2-oxobutanoate + NH4(+)</text>
        <dbReference type="Rhea" id="RHEA:22108"/>
        <dbReference type="ChEBI" id="CHEBI:16763"/>
        <dbReference type="ChEBI" id="CHEBI:28938"/>
        <dbReference type="ChEBI" id="CHEBI:57926"/>
        <dbReference type="EC" id="4.3.1.19"/>
    </reaction>
</comment>
<dbReference type="AlphaFoldDB" id="A0A7M2YZS0"/>
<reference evidence="15" key="2">
    <citation type="journal article" date="2019" name="MicrobiologyOpen">
        <title>High-quality draft genome sequence of Gaiella occulta isolated from a 150 meter deep mineral water borehole and comparison with the genome sequences of other deep-branching lineages of the phylum Actinobacteria.</title>
        <authorList>
            <person name="Severino R."/>
            <person name="Froufe H.J.C."/>
            <person name="Barroso C."/>
            <person name="Albuquerque L."/>
            <person name="Lobo-da-Cunha A."/>
            <person name="da Costa M.S."/>
            <person name="Egas C."/>
        </authorList>
    </citation>
    <scope>NUCLEOTIDE SEQUENCE [LARGE SCALE GENOMIC DNA]</scope>
    <source>
        <strain evidence="15">F2-233</strain>
    </source>
</reference>
<evidence type="ECO:0000313" key="15">
    <source>
        <dbReference type="Proteomes" id="UP000254134"/>
    </source>
</evidence>
<organism evidence="14 15">
    <name type="scientific">Gaiella occulta</name>
    <dbReference type="NCBI Taxonomy" id="1002870"/>
    <lineage>
        <taxon>Bacteria</taxon>
        <taxon>Bacillati</taxon>
        <taxon>Actinomycetota</taxon>
        <taxon>Thermoleophilia</taxon>
        <taxon>Gaiellales</taxon>
        <taxon>Gaiellaceae</taxon>
        <taxon>Gaiella</taxon>
    </lineage>
</organism>
<comment type="function">
    <text evidence="11">Catalyzes the anaerobic formation of alpha-ketobutyrate and ammonia from threonine in a two-step reaction. The first step involved a dehydration of threonine and a production of enamine intermediates (aminocrotonate), which tautomerizes to its imine form (iminobutyrate). Both intermediates are unstable and short-lived. The second step is the nonenzymatic hydrolysis of the enamine/imine intermediates to form 2-ketobutyrate and free ammonia. In the low water environment of the cell, the second step is accelerated by RidA.</text>
</comment>
<evidence type="ECO:0000256" key="8">
    <source>
        <dbReference type="ARBA" id="ARBA00022533"/>
    </source>
</evidence>
<dbReference type="PANTHER" id="PTHR48078">
    <property type="entry name" value="THREONINE DEHYDRATASE, MITOCHONDRIAL-RELATED"/>
    <property type="match status" value="1"/>
</dbReference>
<dbReference type="GO" id="GO:0006567">
    <property type="term" value="P:L-threonine catabolic process"/>
    <property type="evidence" value="ECO:0007669"/>
    <property type="project" value="InterPro"/>
</dbReference>
<keyword evidence="9" id="KW-0663">Pyridoxal phosphate</keyword>
<dbReference type="RefSeq" id="WP_114795578.1">
    <property type="nucleotide sequence ID" value="NZ_QQZY01000002.1"/>
</dbReference>
<evidence type="ECO:0000256" key="12">
    <source>
        <dbReference type="ARBA" id="ARBA00031427"/>
    </source>
</evidence>
<keyword evidence="8" id="KW-0021">Allosteric enzyme</keyword>
<dbReference type="InterPro" id="IPR036052">
    <property type="entry name" value="TrpB-like_PALP_sf"/>
</dbReference>
<dbReference type="GO" id="GO:0030170">
    <property type="term" value="F:pyridoxal phosphate binding"/>
    <property type="evidence" value="ECO:0007669"/>
    <property type="project" value="InterPro"/>
</dbReference>
<dbReference type="Gene3D" id="3.40.50.1100">
    <property type="match status" value="2"/>
</dbReference>
<evidence type="ECO:0000256" key="1">
    <source>
        <dbReference type="ARBA" id="ARBA00001274"/>
    </source>
</evidence>
<comment type="pathway">
    <text evidence="3">Amino-acid degradation; L-threonine degradation via propanoate pathway; propanoate from L-threonine: step 1/4.</text>
</comment>
<dbReference type="NCBIfam" id="TIGR01127">
    <property type="entry name" value="ilvA_1Cterm"/>
    <property type="match status" value="1"/>
</dbReference>
<sequence length="396" mass="40339">MRRPELADVQAARERLEGISRVTPVFASGTLERLVGRTVSLKAENLQLTGAFKIRGAYNTIVQLSAAEREAGVVTASAGNHGQAVAWAARQAGIAATIFVPEGAPMAKIEAARGYGASLELAGEGFDEAVEAARAHVARTGATFVHAFDDPRVVAGQGTLGLELAEQLAPGAGTVVIPVGGGGLAAGIAIALRALRPELALVGVQAAACAPLAGLAPTGPTIADGIAVKQPAELTAGILRDLLDVVVVVDDAAISRAMVLLLERSKLVVEGAGAAPVAALLGGLVPGEGPVCAVLAGGNIDATTLMSVTRYGLTSSGRYLVVAIVIPDRPGQLAKIVQVIAGQRANVLSVAHHREGRNIGVLETEAELTLETRDEEHSQAVIAALGAAGFTVRRLR</sequence>
<evidence type="ECO:0000259" key="13">
    <source>
        <dbReference type="PROSITE" id="PS51671"/>
    </source>
</evidence>
<evidence type="ECO:0000256" key="6">
    <source>
        <dbReference type="ARBA" id="ARBA00012096"/>
    </source>
</evidence>
<proteinExistence type="inferred from homology"/>
<reference evidence="14 15" key="1">
    <citation type="submission" date="2018-07" db="EMBL/GenBank/DDBJ databases">
        <title>High-quality-draft genome sequence of Gaiella occulta.</title>
        <authorList>
            <person name="Severino R."/>
            <person name="Froufe H.J.C."/>
            <person name="Rainey F.A."/>
            <person name="Barroso C."/>
            <person name="Albuquerque L."/>
            <person name="Lobo-Da-Cunha A."/>
            <person name="Da Costa M.S."/>
            <person name="Egas C."/>
        </authorList>
    </citation>
    <scope>NUCLEOTIDE SEQUENCE [LARGE SCALE GENOMIC DNA]</scope>
    <source>
        <strain evidence="14 15">F2-233</strain>
    </source>
</reference>
<dbReference type="CDD" id="cd01562">
    <property type="entry name" value="Thr-dehyd"/>
    <property type="match status" value="1"/>
</dbReference>
<feature type="domain" description="ACT" evidence="13">
    <location>
        <begin position="321"/>
        <end position="396"/>
    </location>
</feature>
<gene>
    <name evidence="14" type="ORF">Gocc_1166</name>
</gene>
<accession>A0A7M2YZS0</accession>
<evidence type="ECO:0000256" key="10">
    <source>
        <dbReference type="ARBA" id="ARBA00023239"/>
    </source>
</evidence>
<comment type="cofactor">
    <cofactor evidence="2">
        <name>pyridoxal 5'-phosphate</name>
        <dbReference type="ChEBI" id="CHEBI:597326"/>
    </cofactor>
</comment>
<dbReference type="InterPro" id="IPR001926">
    <property type="entry name" value="TrpB-like_PALP"/>
</dbReference>
<dbReference type="InterPro" id="IPR050147">
    <property type="entry name" value="Ser/Thr_Dehydratase"/>
</dbReference>
<evidence type="ECO:0000256" key="9">
    <source>
        <dbReference type="ARBA" id="ARBA00022898"/>
    </source>
</evidence>
<dbReference type="PROSITE" id="PS51671">
    <property type="entry name" value="ACT"/>
    <property type="match status" value="1"/>
</dbReference>
<dbReference type="Gene3D" id="3.30.70.260">
    <property type="match status" value="1"/>
</dbReference>
<comment type="subunit">
    <text evidence="5">In the native structure, TdcB is in a dimeric form, whereas in the TdcB-AMP complex, it exists in a tetrameric form (dimer of dimers).</text>
</comment>
<evidence type="ECO:0000256" key="5">
    <source>
        <dbReference type="ARBA" id="ARBA00011447"/>
    </source>
</evidence>
<dbReference type="PROSITE" id="PS00165">
    <property type="entry name" value="DEHYDRATASE_SER_THR"/>
    <property type="match status" value="1"/>
</dbReference>
<name>A0A7M2YZS0_9ACTN</name>
<keyword evidence="15" id="KW-1185">Reference proteome</keyword>
<dbReference type="OrthoDB" id="4408011at2"/>
<dbReference type="GO" id="GO:0003941">
    <property type="term" value="F:L-serine ammonia-lyase activity"/>
    <property type="evidence" value="ECO:0007669"/>
    <property type="project" value="TreeGrafter"/>
</dbReference>
<dbReference type="EMBL" id="QQZY01000002">
    <property type="protein sequence ID" value="RDI75368.1"/>
    <property type="molecule type" value="Genomic_DNA"/>
</dbReference>
<evidence type="ECO:0000313" key="14">
    <source>
        <dbReference type="EMBL" id="RDI75368.1"/>
    </source>
</evidence>